<dbReference type="OrthoDB" id="4217933at2"/>
<name>A0A558AA00_9PSEU</name>
<comment type="caution">
    <text evidence="1">The sequence shown here is derived from an EMBL/GenBank/DDBJ whole genome shotgun (WGS) entry which is preliminary data.</text>
</comment>
<reference evidence="1 2" key="2">
    <citation type="submission" date="2019-08" db="EMBL/GenBank/DDBJ databases">
        <title>Amycolatopsis acidicola sp. nov., isolated from peat swamp forest soil.</title>
        <authorList>
            <person name="Srisuk N."/>
        </authorList>
    </citation>
    <scope>NUCLEOTIDE SEQUENCE [LARGE SCALE GENOMIC DNA]</scope>
    <source>
        <strain evidence="1 2">TBRC 6029</strain>
    </source>
</reference>
<accession>A0A558AA00</accession>
<sequence>MITHQDMTELHGDGNIITVPPSDVELLRLRAEDAEVLGTVGLPRFSPPFFTTQVEGHPKFLKVFDIVTREGKEHREVIIGGPPGDPGMRFSVSAYEGFVMLLQMGGTRPQGEIVNNNLSEFVEFLHEIGRHQALAADDPFAARESLHDLSNRLKSIDPFSFEQPDNWWSLALDHLASTGES</sequence>
<gene>
    <name evidence="1" type="ORF">FNH05_34175</name>
</gene>
<proteinExistence type="predicted"/>
<organism evidence="1 2">
    <name type="scientific">Amycolatopsis rhizosphaerae</name>
    <dbReference type="NCBI Taxonomy" id="2053003"/>
    <lineage>
        <taxon>Bacteria</taxon>
        <taxon>Bacillati</taxon>
        <taxon>Actinomycetota</taxon>
        <taxon>Actinomycetes</taxon>
        <taxon>Pseudonocardiales</taxon>
        <taxon>Pseudonocardiaceae</taxon>
        <taxon>Amycolatopsis</taxon>
    </lineage>
</organism>
<dbReference type="InterPro" id="IPR025851">
    <property type="entry name" value="SUKH-4"/>
</dbReference>
<protein>
    <recommendedName>
        <fullName evidence="3">SUKH-4 family immunity protein</fullName>
    </recommendedName>
</protein>
<reference evidence="1 2" key="1">
    <citation type="submission" date="2019-07" db="EMBL/GenBank/DDBJ databases">
        <authorList>
            <person name="Duangmal K."/>
            <person name="Teo W.F.A."/>
        </authorList>
    </citation>
    <scope>NUCLEOTIDE SEQUENCE [LARGE SCALE GENOMIC DNA]</scope>
    <source>
        <strain evidence="1 2">TBRC 6029</strain>
    </source>
</reference>
<dbReference type="EMBL" id="VJWX01000612">
    <property type="protein sequence ID" value="TVT21076.1"/>
    <property type="molecule type" value="Genomic_DNA"/>
</dbReference>
<evidence type="ECO:0000313" key="2">
    <source>
        <dbReference type="Proteomes" id="UP000320011"/>
    </source>
</evidence>
<evidence type="ECO:0000313" key="1">
    <source>
        <dbReference type="EMBL" id="TVT21076.1"/>
    </source>
</evidence>
<dbReference type="Proteomes" id="UP000320011">
    <property type="component" value="Unassembled WGS sequence"/>
</dbReference>
<evidence type="ECO:0008006" key="3">
    <source>
        <dbReference type="Google" id="ProtNLM"/>
    </source>
</evidence>
<keyword evidence="2" id="KW-1185">Reference proteome</keyword>
<dbReference type="RefSeq" id="WP_144592984.1">
    <property type="nucleotide sequence ID" value="NZ_VJWX01000612.1"/>
</dbReference>
<dbReference type="Pfam" id="PF14435">
    <property type="entry name" value="SUKH-4"/>
    <property type="match status" value="1"/>
</dbReference>
<dbReference type="AlphaFoldDB" id="A0A558AA00"/>